<dbReference type="InterPro" id="IPR013324">
    <property type="entry name" value="RNA_pol_sigma_r3/r4-like"/>
</dbReference>
<keyword evidence="3" id="KW-0731">Sigma factor</keyword>
<evidence type="ECO:0000256" key="4">
    <source>
        <dbReference type="ARBA" id="ARBA00023163"/>
    </source>
</evidence>
<dbReference type="SUPFAM" id="SSF88659">
    <property type="entry name" value="Sigma3 and sigma4 domains of RNA polymerase sigma factors"/>
    <property type="match status" value="1"/>
</dbReference>
<dbReference type="InterPro" id="IPR039425">
    <property type="entry name" value="RNA_pol_sigma-70-like"/>
</dbReference>
<organism evidence="7 8">
    <name type="scientific">Arcticibacter tournemirensis</name>
    <dbReference type="NCBI Taxonomy" id="699437"/>
    <lineage>
        <taxon>Bacteria</taxon>
        <taxon>Pseudomonadati</taxon>
        <taxon>Bacteroidota</taxon>
        <taxon>Sphingobacteriia</taxon>
        <taxon>Sphingobacteriales</taxon>
        <taxon>Sphingobacteriaceae</taxon>
        <taxon>Arcticibacter</taxon>
    </lineage>
</organism>
<dbReference type="GO" id="GO:0003677">
    <property type="term" value="F:DNA binding"/>
    <property type="evidence" value="ECO:0007669"/>
    <property type="project" value="InterPro"/>
</dbReference>
<dbReference type="GO" id="GO:0006352">
    <property type="term" value="P:DNA-templated transcription initiation"/>
    <property type="evidence" value="ECO:0007669"/>
    <property type="project" value="InterPro"/>
</dbReference>
<accession>A0A4Q0MAE5</accession>
<sequence>MQLACQIEDKELLHLIKQNDTSAFKILYDRYWKDLYVKACKRVDEDSAKDLIQEIMTTFWRRRNTITLSKKGDVAAYLHTALRYRIISYYAYTASEIKKTAVFDFPADLSIPNTLEIKELKEIIELEVGKLPHRMQQVFRMSREFDYSISDIAMQLNLSEQTVKNQLSEALKRLRISIQARTAMDWVLVLAFLFYH</sequence>
<dbReference type="NCBIfam" id="TIGR02937">
    <property type="entry name" value="sigma70-ECF"/>
    <property type="match status" value="1"/>
</dbReference>
<dbReference type="GO" id="GO:0016987">
    <property type="term" value="F:sigma factor activity"/>
    <property type="evidence" value="ECO:0007669"/>
    <property type="project" value="UniProtKB-KW"/>
</dbReference>
<dbReference type="Pfam" id="PF08281">
    <property type="entry name" value="Sigma70_r4_2"/>
    <property type="match status" value="1"/>
</dbReference>
<feature type="domain" description="RNA polymerase sigma factor 70 region 4 type 2" evidence="6">
    <location>
        <begin position="123"/>
        <end position="174"/>
    </location>
</feature>
<dbReference type="Gene3D" id="1.10.10.10">
    <property type="entry name" value="Winged helix-like DNA-binding domain superfamily/Winged helix DNA-binding domain"/>
    <property type="match status" value="1"/>
</dbReference>
<dbReference type="InterPro" id="IPR013325">
    <property type="entry name" value="RNA_pol_sigma_r2"/>
</dbReference>
<gene>
    <name evidence="7" type="ORF">EKH83_10125</name>
</gene>
<dbReference type="Pfam" id="PF04542">
    <property type="entry name" value="Sigma70_r2"/>
    <property type="match status" value="1"/>
</dbReference>
<evidence type="ECO:0000259" key="6">
    <source>
        <dbReference type="Pfam" id="PF08281"/>
    </source>
</evidence>
<evidence type="ECO:0000256" key="3">
    <source>
        <dbReference type="ARBA" id="ARBA00023082"/>
    </source>
</evidence>
<evidence type="ECO:0000256" key="1">
    <source>
        <dbReference type="ARBA" id="ARBA00010641"/>
    </source>
</evidence>
<dbReference type="AlphaFoldDB" id="A0A4Q0MAE5"/>
<dbReference type="PANTHER" id="PTHR43133">
    <property type="entry name" value="RNA POLYMERASE ECF-TYPE SIGMA FACTO"/>
    <property type="match status" value="1"/>
</dbReference>
<dbReference type="Gene3D" id="1.10.1740.10">
    <property type="match status" value="1"/>
</dbReference>
<keyword evidence="4" id="KW-0804">Transcription</keyword>
<reference evidence="7 8" key="1">
    <citation type="submission" date="2018-12" db="EMBL/GenBank/DDBJ databases">
        <title>The Draft Genome Sequence of the Soil Bacterium Pedobacter tournemirensis R1.</title>
        <authorList>
            <person name="He J."/>
        </authorList>
    </citation>
    <scope>NUCLEOTIDE SEQUENCE [LARGE SCALE GENOMIC DNA]</scope>
    <source>
        <strain evidence="7 8">R1</strain>
    </source>
</reference>
<dbReference type="InterPro" id="IPR036388">
    <property type="entry name" value="WH-like_DNA-bd_sf"/>
</dbReference>
<dbReference type="PANTHER" id="PTHR43133:SF46">
    <property type="entry name" value="RNA POLYMERASE SIGMA-70 FACTOR ECF SUBFAMILY"/>
    <property type="match status" value="1"/>
</dbReference>
<evidence type="ECO:0000259" key="5">
    <source>
        <dbReference type="Pfam" id="PF04542"/>
    </source>
</evidence>
<evidence type="ECO:0000313" key="7">
    <source>
        <dbReference type="EMBL" id="RXF70221.1"/>
    </source>
</evidence>
<dbReference type="InterPro" id="IPR007627">
    <property type="entry name" value="RNA_pol_sigma70_r2"/>
</dbReference>
<keyword evidence="2" id="KW-0805">Transcription regulation</keyword>
<comment type="caution">
    <text evidence="7">The sequence shown here is derived from an EMBL/GenBank/DDBJ whole genome shotgun (WGS) entry which is preliminary data.</text>
</comment>
<dbReference type="Proteomes" id="UP000290848">
    <property type="component" value="Unassembled WGS sequence"/>
</dbReference>
<evidence type="ECO:0000256" key="2">
    <source>
        <dbReference type="ARBA" id="ARBA00023015"/>
    </source>
</evidence>
<name>A0A4Q0MAE5_9SPHI</name>
<evidence type="ECO:0000313" key="8">
    <source>
        <dbReference type="Proteomes" id="UP000290848"/>
    </source>
</evidence>
<comment type="similarity">
    <text evidence="1">Belongs to the sigma-70 factor family. ECF subfamily.</text>
</comment>
<dbReference type="EMBL" id="RXOC01000005">
    <property type="protein sequence ID" value="RXF70221.1"/>
    <property type="molecule type" value="Genomic_DNA"/>
</dbReference>
<feature type="domain" description="RNA polymerase sigma-70 region 2" evidence="5">
    <location>
        <begin position="28"/>
        <end position="91"/>
    </location>
</feature>
<protein>
    <submittedName>
        <fullName evidence="7">Sigma-70 family RNA polymerase sigma factor</fullName>
    </submittedName>
</protein>
<dbReference type="RefSeq" id="WP_128769294.1">
    <property type="nucleotide sequence ID" value="NZ_RXOC01000005.1"/>
</dbReference>
<proteinExistence type="inferred from homology"/>
<dbReference type="InterPro" id="IPR014284">
    <property type="entry name" value="RNA_pol_sigma-70_dom"/>
</dbReference>
<dbReference type="SUPFAM" id="SSF88946">
    <property type="entry name" value="Sigma2 domain of RNA polymerase sigma factors"/>
    <property type="match status" value="1"/>
</dbReference>
<dbReference type="InterPro" id="IPR013249">
    <property type="entry name" value="RNA_pol_sigma70_r4_t2"/>
</dbReference>